<comment type="subcellular location">
    <subcellularLocation>
        <location evidence="1">Cytoplasm</location>
    </subcellularLocation>
</comment>
<comment type="subunit">
    <text evidence="3">Homodimer.</text>
</comment>
<dbReference type="SUPFAM" id="SSF58014">
    <property type="entry name" value="Coiled-coil domain of nucleotide exchange factor GrpE"/>
    <property type="match status" value="1"/>
</dbReference>
<keyword evidence="6" id="KW-0143">Chaperone</keyword>
<dbReference type="PANTHER" id="PTHR21237">
    <property type="entry name" value="GRPE PROTEIN"/>
    <property type="match status" value="1"/>
</dbReference>
<dbReference type="PROSITE" id="PS01071">
    <property type="entry name" value="GRPE"/>
    <property type="match status" value="1"/>
</dbReference>
<feature type="region of interest" description="Disordered" evidence="8">
    <location>
        <begin position="1"/>
        <end position="33"/>
    </location>
</feature>
<dbReference type="GO" id="GO:0051082">
    <property type="term" value="F:unfolded protein binding"/>
    <property type="evidence" value="ECO:0007669"/>
    <property type="project" value="TreeGrafter"/>
</dbReference>
<dbReference type="PRINTS" id="PR00773">
    <property type="entry name" value="GRPEPROTEIN"/>
</dbReference>
<dbReference type="EMBL" id="UOFR01000005">
    <property type="protein sequence ID" value="VAW90800.1"/>
    <property type="molecule type" value="Genomic_DNA"/>
</dbReference>
<dbReference type="Gene3D" id="2.30.22.10">
    <property type="entry name" value="Head domain of nucleotide exchange factor GrpE"/>
    <property type="match status" value="1"/>
</dbReference>
<evidence type="ECO:0000256" key="6">
    <source>
        <dbReference type="ARBA" id="ARBA00023186"/>
    </source>
</evidence>
<dbReference type="CDD" id="cd00446">
    <property type="entry name" value="GrpE"/>
    <property type="match status" value="1"/>
</dbReference>
<dbReference type="InterPro" id="IPR009012">
    <property type="entry name" value="GrpE_head"/>
</dbReference>
<dbReference type="Gene3D" id="3.90.20.20">
    <property type="match status" value="1"/>
</dbReference>
<name>A0A3B0ZNR2_9ZZZZ</name>
<dbReference type="GO" id="GO:0005829">
    <property type="term" value="C:cytosol"/>
    <property type="evidence" value="ECO:0007669"/>
    <property type="project" value="TreeGrafter"/>
</dbReference>
<keyword evidence="4" id="KW-0963">Cytoplasm</keyword>
<dbReference type="GO" id="GO:0051087">
    <property type="term" value="F:protein-folding chaperone binding"/>
    <property type="evidence" value="ECO:0007669"/>
    <property type="project" value="InterPro"/>
</dbReference>
<dbReference type="AlphaFoldDB" id="A0A3B0ZNR2"/>
<dbReference type="NCBIfam" id="NF010737">
    <property type="entry name" value="PRK14139.1"/>
    <property type="match status" value="1"/>
</dbReference>
<dbReference type="PANTHER" id="PTHR21237:SF23">
    <property type="entry name" value="GRPE PROTEIN HOMOLOG, MITOCHONDRIAL"/>
    <property type="match status" value="1"/>
</dbReference>
<comment type="similarity">
    <text evidence="2">Belongs to the GrpE family.</text>
</comment>
<evidence type="ECO:0000313" key="9">
    <source>
        <dbReference type="EMBL" id="VAW90800.1"/>
    </source>
</evidence>
<dbReference type="NCBIfam" id="NF010748">
    <property type="entry name" value="PRK14150.1"/>
    <property type="match status" value="1"/>
</dbReference>
<dbReference type="GO" id="GO:0006457">
    <property type="term" value="P:protein folding"/>
    <property type="evidence" value="ECO:0007669"/>
    <property type="project" value="InterPro"/>
</dbReference>
<dbReference type="GO" id="GO:0000774">
    <property type="term" value="F:adenyl-nucleotide exchange factor activity"/>
    <property type="evidence" value="ECO:0007669"/>
    <property type="project" value="InterPro"/>
</dbReference>
<dbReference type="Pfam" id="PF01025">
    <property type="entry name" value="GrpE"/>
    <property type="match status" value="1"/>
</dbReference>
<dbReference type="HAMAP" id="MF_01151">
    <property type="entry name" value="GrpE"/>
    <property type="match status" value="1"/>
</dbReference>
<evidence type="ECO:0000256" key="4">
    <source>
        <dbReference type="ARBA" id="ARBA00022490"/>
    </source>
</evidence>
<proteinExistence type="inferred from homology"/>
<dbReference type="InterPro" id="IPR013805">
    <property type="entry name" value="GrpE_CC"/>
</dbReference>
<gene>
    <name evidence="9" type="ORF">MNBD_GAMMA21-640</name>
</gene>
<dbReference type="SUPFAM" id="SSF51064">
    <property type="entry name" value="Head domain of nucleotide exchange factor GrpE"/>
    <property type="match status" value="1"/>
</dbReference>
<dbReference type="InterPro" id="IPR000740">
    <property type="entry name" value="GrpE"/>
</dbReference>
<feature type="coiled-coil region" evidence="7">
    <location>
        <begin position="44"/>
        <end position="85"/>
    </location>
</feature>
<reference evidence="9" key="1">
    <citation type="submission" date="2018-06" db="EMBL/GenBank/DDBJ databases">
        <authorList>
            <person name="Zhirakovskaya E."/>
        </authorList>
    </citation>
    <scope>NUCLEOTIDE SEQUENCE</scope>
</reference>
<evidence type="ECO:0000256" key="7">
    <source>
        <dbReference type="SAM" id="Coils"/>
    </source>
</evidence>
<keyword evidence="5 9" id="KW-0346">Stress response</keyword>
<organism evidence="9">
    <name type="scientific">hydrothermal vent metagenome</name>
    <dbReference type="NCBI Taxonomy" id="652676"/>
    <lineage>
        <taxon>unclassified sequences</taxon>
        <taxon>metagenomes</taxon>
        <taxon>ecological metagenomes</taxon>
    </lineage>
</organism>
<dbReference type="NCBIfam" id="NF010738">
    <property type="entry name" value="PRK14140.1"/>
    <property type="match status" value="1"/>
</dbReference>
<evidence type="ECO:0000256" key="3">
    <source>
        <dbReference type="ARBA" id="ARBA00011738"/>
    </source>
</evidence>
<evidence type="ECO:0000256" key="5">
    <source>
        <dbReference type="ARBA" id="ARBA00023016"/>
    </source>
</evidence>
<protein>
    <submittedName>
        <fullName evidence="9">Heat shock protein GrpE</fullName>
    </submittedName>
</protein>
<accession>A0A3B0ZNR2</accession>
<evidence type="ECO:0000256" key="1">
    <source>
        <dbReference type="ARBA" id="ARBA00004496"/>
    </source>
</evidence>
<dbReference type="FunFam" id="2.30.22.10:FF:000001">
    <property type="entry name" value="Protein GrpE"/>
    <property type="match status" value="1"/>
</dbReference>
<keyword evidence="7" id="KW-0175">Coiled coil</keyword>
<evidence type="ECO:0000256" key="8">
    <source>
        <dbReference type="SAM" id="MobiDB-lite"/>
    </source>
</evidence>
<evidence type="ECO:0000256" key="2">
    <source>
        <dbReference type="ARBA" id="ARBA00009054"/>
    </source>
</evidence>
<dbReference type="GO" id="GO:0042803">
    <property type="term" value="F:protein homodimerization activity"/>
    <property type="evidence" value="ECO:0007669"/>
    <property type="project" value="InterPro"/>
</dbReference>
<sequence length="210" mass="23552">MSKKKNDPEVADSDESEVLNGENSGAKIDGNEDTVEMEIDVKSFEMLQAQLAEAEVNAQENLDKAVRAQAELENVRRRAQRDLENAHKYALEKFLQDLLPIHDSLEMGIEAARQESADVNSLKEGSELILKMMADLLEKHGIETIHPLGEPFDPEHHQAMSMLESHEHDPNTVVTVMQKGYKLNDRLVRPAMVAVSKEPENSDNNVDEKA</sequence>